<dbReference type="EMBL" id="KV454002">
    <property type="protein sequence ID" value="ODQ47774.1"/>
    <property type="molecule type" value="Genomic_DNA"/>
</dbReference>
<dbReference type="SMART" id="SM00717">
    <property type="entry name" value="SANT"/>
    <property type="match status" value="2"/>
</dbReference>
<dbReference type="GeneID" id="30179441"/>
<dbReference type="GO" id="GO:0005634">
    <property type="term" value="C:nucleus"/>
    <property type="evidence" value="ECO:0007669"/>
    <property type="project" value="TreeGrafter"/>
</dbReference>
<organism evidence="4 5">
    <name type="scientific">Pichia membranifaciens NRRL Y-2026</name>
    <dbReference type="NCBI Taxonomy" id="763406"/>
    <lineage>
        <taxon>Eukaryota</taxon>
        <taxon>Fungi</taxon>
        <taxon>Dikarya</taxon>
        <taxon>Ascomycota</taxon>
        <taxon>Saccharomycotina</taxon>
        <taxon>Pichiomycetes</taxon>
        <taxon>Pichiales</taxon>
        <taxon>Pichiaceae</taxon>
        <taxon>Pichia</taxon>
    </lineage>
</organism>
<accession>A0A1E3NNV2</accession>
<reference evidence="4 5" key="1">
    <citation type="journal article" date="2016" name="Proc. Natl. Acad. Sci. U.S.A.">
        <title>Comparative genomics of biotechnologically important yeasts.</title>
        <authorList>
            <person name="Riley R."/>
            <person name="Haridas S."/>
            <person name="Wolfe K.H."/>
            <person name="Lopes M.R."/>
            <person name="Hittinger C.T."/>
            <person name="Goeker M."/>
            <person name="Salamov A.A."/>
            <person name="Wisecaver J.H."/>
            <person name="Long T.M."/>
            <person name="Calvey C.H."/>
            <person name="Aerts A.L."/>
            <person name="Barry K.W."/>
            <person name="Choi C."/>
            <person name="Clum A."/>
            <person name="Coughlan A.Y."/>
            <person name="Deshpande S."/>
            <person name="Douglass A.P."/>
            <person name="Hanson S.J."/>
            <person name="Klenk H.-P."/>
            <person name="LaButti K.M."/>
            <person name="Lapidus A."/>
            <person name="Lindquist E.A."/>
            <person name="Lipzen A.M."/>
            <person name="Meier-Kolthoff J.P."/>
            <person name="Ohm R.A."/>
            <person name="Otillar R.P."/>
            <person name="Pangilinan J.L."/>
            <person name="Peng Y."/>
            <person name="Rokas A."/>
            <person name="Rosa C.A."/>
            <person name="Scheuner C."/>
            <person name="Sibirny A.A."/>
            <person name="Slot J.C."/>
            <person name="Stielow J.B."/>
            <person name="Sun H."/>
            <person name="Kurtzman C.P."/>
            <person name="Blackwell M."/>
            <person name="Grigoriev I.V."/>
            <person name="Jeffries T.W."/>
        </authorList>
    </citation>
    <scope>NUCLEOTIDE SEQUENCE [LARGE SCALE GENOMIC DNA]</scope>
    <source>
        <strain evidence="4 5">NRRL Y-2026</strain>
    </source>
</reference>
<dbReference type="InterPro" id="IPR001005">
    <property type="entry name" value="SANT/Myb"/>
</dbReference>
<dbReference type="Proteomes" id="UP000094455">
    <property type="component" value="Unassembled WGS sequence"/>
</dbReference>
<feature type="domain" description="HTH myb-type" evidence="3">
    <location>
        <begin position="97"/>
        <end position="150"/>
    </location>
</feature>
<evidence type="ECO:0000313" key="4">
    <source>
        <dbReference type="EMBL" id="ODQ47774.1"/>
    </source>
</evidence>
<dbReference type="SUPFAM" id="SSF46689">
    <property type="entry name" value="Homeodomain-like"/>
    <property type="match status" value="1"/>
</dbReference>
<feature type="domain" description="Myb-like" evidence="2">
    <location>
        <begin position="97"/>
        <end position="144"/>
    </location>
</feature>
<dbReference type="STRING" id="763406.A0A1E3NNV2"/>
<dbReference type="InterPro" id="IPR050560">
    <property type="entry name" value="MYB_TF"/>
</dbReference>
<feature type="domain" description="Myb-like" evidence="2">
    <location>
        <begin position="42"/>
        <end position="96"/>
    </location>
</feature>
<sequence length="150" mass="17322">MNNSLSSGPSLKSKKTLKSPNKAHIPQHQDYSQHPHQTQQQSSKLRRGPWSPEEDKHLLDLVSLFGGEKNLNWVKISQMLETRSAKQARERYHQNLKPSLNRTPITPEEGLLIEELVDRYGKRWAEIARHLNGRSDNAIKNWWNGGASRR</sequence>
<evidence type="ECO:0008006" key="6">
    <source>
        <dbReference type="Google" id="ProtNLM"/>
    </source>
</evidence>
<name>A0A1E3NNV2_9ASCO</name>
<protein>
    <recommendedName>
        <fullName evidence="6">Myb-like domain-containing protein</fullName>
    </recommendedName>
</protein>
<evidence type="ECO:0000259" key="2">
    <source>
        <dbReference type="PROSITE" id="PS50090"/>
    </source>
</evidence>
<dbReference type="InterPro" id="IPR017930">
    <property type="entry name" value="Myb_dom"/>
</dbReference>
<dbReference type="PANTHER" id="PTHR45614">
    <property type="entry name" value="MYB PROTEIN-RELATED"/>
    <property type="match status" value="1"/>
</dbReference>
<dbReference type="GO" id="GO:0000978">
    <property type="term" value="F:RNA polymerase II cis-regulatory region sequence-specific DNA binding"/>
    <property type="evidence" value="ECO:0007669"/>
    <property type="project" value="TreeGrafter"/>
</dbReference>
<dbReference type="GO" id="GO:0045944">
    <property type="term" value="P:positive regulation of transcription by RNA polymerase II"/>
    <property type="evidence" value="ECO:0007669"/>
    <property type="project" value="TreeGrafter"/>
</dbReference>
<dbReference type="PROSITE" id="PS50090">
    <property type="entry name" value="MYB_LIKE"/>
    <property type="match status" value="2"/>
</dbReference>
<feature type="compositionally biased region" description="Low complexity" evidence="1">
    <location>
        <begin position="29"/>
        <end position="43"/>
    </location>
</feature>
<feature type="non-terminal residue" evidence="4">
    <location>
        <position position="150"/>
    </location>
</feature>
<feature type="domain" description="HTH myb-type" evidence="3">
    <location>
        <begin position="42"/>
        <end position="96"/>
    </location>
</feature>
<dbReference type="CDD" id="cd00167">
    <property type="entry name" value="SANT"/>
    <property type="match status" value="2"/>
</dbReference>
<dbReference type="InterPro" id="IPR009057">
    <property type="entry name" value="Homeodomain-like_sf"/>
</dbReference>
<feature type="compositionally biased region" description="Low complexity" evidence="1">
    <location>
        <begin position="1"/>
        <end position="11"/>
    </location>
</feature>
<dbReference type="RefSeq" id="XP_019018887.1">
    <property type="nucleotide sequence ID" value="XM_019162754.1"/>
</dbReference>
<dbReference type="PROSITE" id="PS51294">
    <property type="entry name" value="HTH_MYB"/>
    <property type="match status" value="2"/>
</dbReference>
<dbReference type="GO" id="GO:0000278">
    <property type="term" value="P:mitotic cell cycle"/>
    <property type="evidence" value="ECO:0007669"/>
    <property type="project" value="TreeGrafter"/>
</dbReference>
<gene>
    <name evidence="4" type="ORF">PICMEDRAFT_32286</name>
</gene>
<keyword evidence="5" id="KW-1185">Reference proteome</keyword>
<evidence type="ECO:0000259" key="3">
    <source>
        <dbReference type="PROSITE" id="PS51294"/>
    </source>
</evidence>
<feature type="region of interest" description="Disordered" evidence="1">
    <location>
        <begin position="1"/>
        <end position="52"/>
    </location>
</feature>
<evidence type="ECO:0000313" key="5">
    <source>
        <dbReference type="Proteomes" id="UP000094455"/>
    </source>
</evidence>
<proteinExistence type="predicted"/>
<dbReference type="PANTHER" id="PTHR45614:SF25">
    <property type="entry name" value="MYB PROTEIN"/>
    <property type="match status" value="1"/>
</dbReference>
<dbReference type="GO" id="GO:0000981">
    <property type="term" value="F:DNA-binding transcription factor activity, RNA polymerase II-specific"/>
    <property type="evidence" value="ECO:0007669"/>
    <property type="project" value="TreeGrafter"/>
</dbReference>
<dbReference type="AlphaFoldDB" id="A0A1E3NNV2"/>
<dbReference type="Pfam" id="PF13921">
    <property type="entry name" value="Myb_DNA-bind_6"/>
    <property type="match status" value="1"/>
</dbReference>
<dbReference type="Gene3D" id="1.10.10.60">
    <property type="entry name" value="Homeodomain-like"/>
    <property type="match status" value="2"/>
</dbReference>
<evidence type="ECO:0000256" key="1">
    <source>
        <dbReference type="SAM" id="MobiDB-lite"/>
    </source>
</evidence>
<dbReference type="OrthoDB" id="2143914at2759"/>